<keyword evidence="1" id="KW-0645">Protease</keyword>
<keyword evidence="1" id="KW-0031">Aminopeptidase</keyword>
<keyword evidence="1" id="KW-0378">Hydrolase</keyword>
<dbReference type="GO" id="GO:0004177">
    <property type="term" value="F:aminopeptidase activity"/>
    <property type="evidence" value="ECO:0007669"/>
    <property type="project" value="UniProtKB-KW"/>
</dbReference>
<accession>A0A976QWV0</accession>
<evidence type="ECO:0000313" key="1">
    <source>
        <dbReference type="EMBL" id="UMO77790.1"/>
    </source>
</evidence>
<sequence length="85" mass="9199">MALELTLSGIVLLVLVSALTGCAGSPKRPINSLDKVMVPSACLETPKAILEPSRGIIDEYIDLVVQYTDLAILKNQCREFLLKGK</sequence>
<keyword evidence="2" id="KW-1185">Reference proteome</keyword>
<evidence type="ECO:0000313" key="2">
    <source>
        <dbReference type="Proteomes" id="UP001061889"/>
    </source>
</evidence>
<dbReference type="EMBL" id="OL634959">
    <property type="protein sequence ID" value="UMO77790.1"/>
    <property type="molecule type" value="Genomic_DNA"/>
</dbReference>
<dbReference type="Proteomes" id="UP001061889">
    <property type="component" value="Segment"/>
</dbReference>
<name>A0A976QWV0_9CAUD</name>
<proteinExistence type="predicted"/>
<protein>
    <submittedName>
        <fullName evidence="1">Aminopeptidase</fullName>
    </submittedName>
</protein>
<reference evidence="1" key="1">
    <citation type="submission" date="2021-11" db="EMBL/GenBank/DDBJ databases">
        <title>Phage-based biocontrol of nitrification in agricultural soil.</title>
        <authorList>
            <person name="Muniesa M."/>
            <person name="Quiros P."/>
            <person name="Salaet I."/>
        </authorList>
    </citation>
    <scope>NUCLEOTIDE SEQUENCE</scope>
</reference>
<organism evidence="1 2">
    <name type="scientific">Bacteriophage Phi NF-1</name>
    <dbReference type="NCBI Taxonomy" id="2900273"/>
    <lineage>
        <taxon>Viruses</taxon>
        <taxon>Duplodnaviria</taxon>
        <taxon>Heunggongvirae</taxon>
        <taxon>Uroviricota</taxon>
        <taxon>Caudoviricetes</taxon>
        <taxon>Autographivirales</taxon>
        <taxon>Autoscriptoviridae</taxon>
        <taxon>Catalonvirus</taxon>
        <taxon>Catalonvirus NF1</taxon>
    </lineage>
</organism>